<dbReference type="InterPro" id="IPR045376">
    <property type="entry name" value="Maf_N"/>
</dbReference>
<evidence type="ECO:0008006" key="4">
    <source>
        <dbReference type="Google" id="ProtNLM"/>
    </source>
</evidence>
<evidence type="ECO:0000259" key="1">
    <source>
        <dbReference type="Pfam" id="PF01973"/>
    </source>
</evidence>
<dbReference type="Pfam" id="PF20157">
    <property type="entry name" value="Maf_flag10_N"/>
    <property type="match status" value="1"/>
</dbReference>
<name>A0A1W1D614_9ZZZZ</name>
<feature type="domain" description="6-hydroxymethylpterin diphosphokinase MptE-like" evidence="1">
    <location>
        <begin position="267"/>
        <end position="426"/>
    </location>
</feature>
<dbReference type="EMBL" id="FPHP01000047">
    <property type="protein sequence ID" value="SFV75846.1"/>
    <property type="molecule type" value="Genomic_DNA"/>
</dbReference>
<feature type="domain" description="Glycosyltransferase Maf N-terminal" evidence="2">
    <location>
        <begin position="12"/>
        <end position="238"/>
    </location>
</feature>
<dbReference type="Pfam" id="PF01973">
    <property type="entry name" value="MptE-like"/>
    <property type="match status" value="1"/>
</dbReference>
<dbReference type="PANTHER" id="PTHR41786">
    <property type="entry name" value="MOTILITY ACCESSORY FACTOR MAF"/>
    <property type="match status" value="1"/>
</dbReference>
<evidence type="ECO:0000313" key="3">
    <source>
        <dbReference type="EMBL" id="SFV75846.1"/>
    </source>
</evidence>
<gene>
    <name evidence="3" type="ORF">MNB_SM-3-315</name>
</gene>
<organism evidence="3">
    <name type="scientific">hydrothermal vent metagenome</name>
    <dbReference type="NCBI Taxonomy" id="652676"/>
    <lineage>
        <taxon>unclassified sequences</taxon>
        <taxon>metagenomes</taxon>
        <taxon>ecological metagenomes</taxon>
    </lineage>
</organism>
<reference evidence="3" key="1">
    <citation type="submission" date="2016-10" db="EMBL/GenBank/DDBJ databases">
        <authorList>
            <person name="de Groot N.N."/>
        </authorList>
    </citation>
    <scope>NUCLEOTIDE SEQUENCE</scope>
</reference>
<dbReference type="PANTHER" id="PTHR41786:SF1">
    <property type="entry name" value="6-HYDROXYMETHYLPTERIN DIPHOSPHOKINASE MPTE-LIKE DOMAIN-CONTAINING PROTEIN"/>
    <property type="match status" value="1"/>
</dbReference>
<dbReference type="AlphaFoldDB" id="A0A1W1D614"/>
<accession>A0A1W1D614</accession>
<evidence type="ECO:0000259" key="2">
    <source>
        <dbReference type="Pfam" id="PF20157"/>
    </source>
</evidence>
<sequence length="655" mass="77141">MSNIQEIITTNFTQNIEYFQTHHKELFEKLAAYDHAVTQGYYKEKYELVYENGDFDVYERESGIYLYNKQIKKHTELSVKSIDFSTQDYCFEGFLRQQYLQEDVTFYQQLKQQNPLKSIASYVADILYITEQERVDFLHNIGKYIFFGVGLGRHLDAIMQKVSASCYLIVEDDLELFRLSLFCTNYPKLAQNTTLFFSVFENQSEFAKTSERFLKEQYYLNHYIKYFHLQSHKTDKIEQFYIATSSQADLKFLFTDYMRINTIPLQNIANGYNILKKDFYFSSLNEIPFLLVASGPSLEKNREFLQQNQEKFVIVAVSSSLSFLEKYNIKPNIVIHLDPFEASIKSFERLENLSFLQESILLFSASSPQKLLEMFPKEKSILFESNTHYKKDAFHMTSNCVGSVSYLFLLLTKVKNIYLLGLDLAVDSKTKSDHIQLHQDKKTLDTFFSSEKELLYKENLFEIDGNFDEKVFTTAHLNSSVNIINHYFSKLIDPSQHIYNLSDGAYFHKTKALHCKNIQNFQPLKAIQTQLQQLFISHQTKGFSSQDRQNLQNRFEYIKKIKADLLNHTFSTQTPKQYAQEIVDIITQQNALDTFELARVLDSYLYYILNYIYNFFDNPSTTQEQKEKVDKLLKEQIFSLIAYYEKILLAFKRVC</sequence>
<protein>
    <recommendedName>
        <fullName evidence="4">Motility accessory factor</fullName>
    </recommendedName>
</protein>
<proteinExistence type="predicted"/>
<dbReference type="InterPro" id="IPR002826">
    <property type="entry name" value="MptE-like"/>
</dbReference>